<name>A0AAV3YK15_9GAST</name>
<comment type="caution">
    <text evidence="2">The sequence shown here is derived from an EMBL/GenBank/DDBJ whole genome shotgun (WGS) entry which is preliminary data.</text>
</comment>
<proteinExistence type="predicted"/>
<evidence type="ECO:0000313" key="2">
    <source>
        <dbReference type="EMBL" id="GFN82705.1"/>
    </source>
</evidence>
<feature type="compositionally biased region" description="Polar residues" evidence="1">
    <location>
        <begin position="163"/>
        <end position="196"/>
    </location>
</feature>
<feature type="region of interest" description="Disordered" evidence="1">
    <location>
        <begin position="127"/>
        <end position="288"/>
    </location>
</feature>
<gene>
    <name evidence="2" type="ORF">PoB_000921100</name>
</gene>
<feature type="compositionally biased region" description="Polar residues" evidence="1">
    <location>
        <begin position="252"/>
        <end position="262"/>
    </location>
</feature>
<protein>
    <submittedName>
        <fullName evidence="2">Alpha-l-fucosidase</fullName>
    </submittedName>
</protein>
<reference evidence="2 3" key="1">
    <citation type="journal article" date="2021" name="Elife">
        <title>Chloroplast acquisition without the gene transfer in kleptoplastic sea slugs, Plakobranchus ocellatus.</title>
        <authorList>
            <person name="Maeda T."/>
            <person name="Takahashi S."/>
            <person name="Yoshida T."/>
            <person name="Shimamura S."/>
            <person name="Takaki Y."/>
            <person name="Nagai Y."/>
            <person name="Toyoda A."/>
            <person name="Suzuki Y."/>
            <person name="Arimoto A."/>
            <person name="Ishii H."/>
            <person name="Satoh N."/>
            <person name="Nishiyama T."/>
            <person name="Hasebe M."/>
            <person name="Maruyama T."/>
            <person name="Minagawa J."/>
            <person name="Obokata J."/>
            <person name="Shigenobu S."/>
        </authorList>
    </citation>
    <scope>NUCLEOTIDE SEQUENCE [LARGE SCALE GENOMIC DNA]</scope>
</reference>
<evidence type="ECO:0000256" key="1">
    <source>
        <dbReference type="SAM" id="MobiDB-lite"/>
    </source>
</evidence>
<evidence type="ECO:0000313" key="3">
    <source>
        <dbReference type="Proteomes" id="UP000735302"/>
    </source>
</evidence>
<dbReference type="Proteomes" id="UP000735302">
    <property type="component" value="Unassembled WGS sequence"/>
</dbReference>
<feature type="compositionally biased region" description="Low complexity" evidence="1">
    <location>
        <begin position="275"/>
        <end position="285"/>
    </location>
</feature>
<feature type="compositionally biased region" description="Polar residues" evidence="1">
    <location>
        <begin position="209"/>
        <end position="242"/>
    </location>
</feature>
<sequence length="339" mass="38013">MTTPSEAKLSRWTRLCSPYGSHGVSLGCAKMCRHNSFSRCIPTTAVTLSSFLLPALNLNCKIHRNQGLKLLLQNRRVNARPCRNLSLRRPITTPKTSLTLSVRKNHQLRPFLPTPRVNVKLWRHSSLAPPKSRLSPPIRKKHQFSPTLLTPRMNLKPWRHNRQQPLSSQPHQPCSAQIPSQPTNPQEASVQPNSSKSTDEPEAMAPQQPLRSQPHQPRSAQIPSQPTNPQEPSAQAISSNTAGEHEAIAPQQPRSAQTQSQPENRHIHESSAHGNQSQQPSSTNSQDREDRFRVAQMALDRLTLDLPQRTTDFLVTQPINPMDLVLLCPMKLSNSETSF</sequence>
<organism evidence="2 3">
    <name type="scientific">Plakobranchus ocellatus</name>
    <dbReference type="NCBI Taxonomy" id="259542"/>
    <lineage>
        <taxon>Eukaryota</taxon>
        <taxon>Metazoa</taxon>
        <taxon>Spiralia</taxon>
        <taxon>Lophotrochozoa</taxon>
        <taxon>Mollusca</taxon>
        <taxon>Gastropoda</taxon>
        <taxon>Heterobranchia</taxon>
        <taxon>Euthyneura</taxon>
        <taxon>Panpulmonata</taxon>
        <taxon>Sacoglossa</taxon>
        <taxon>Placobranchoidea</taxon>
        <taxon>Plakobranchidae</taxon>
        <taxon>Plakobranchus</taxon>
    </lineage>
</organism>
<dbReference type="AlphaFoldDB" id="A0AAV3YK15"/>
<accession>A0AAV3YK15</accession>
<keyword evidence="3" id="KW-1185">Reference proteome</keyword>
<dbReference type="EMBL" id="BLXT01001033">
    <property type="protein sequence ID" value="GFN82705.1"/>
    <property type="molecule type" value="Genomic_DNA"/>
</dbReference>